<evidence type="ECO:0000256" key="7">
    <source>
        <dbReference type="RuleBase" id="RU364069"/>
    </source>
</evidence>
<dbReference type="Pfam" id="PF00908">
    <property type="entry name" value="dTDP_sugar_isom"/>
    <property type="match status" value="1"/>
</dbReference>
<dbReference type="Gene3D" id="2.60.120.10">
    <property type="entry name" value="Jelly Rolls"/>
    <property type="match status" value="1"/>
</dbReference>
<dbReference type="GO" id="GO:0019305">
    <property type="term" value="P:dTDP-rhamnose biosynthetic process"/>
    <property type="evidence" value="ECO:0007669"/>
    <property type="project" value="UniProtKB-UniRule"/>
</dbReference>
<dbReference type="GO" id="GO:0000271">
    <property type="term" value="P:polysaccharide biosynthetic process"/>
    <property type="evidence" value="ECO:0007669"/>
    <property type="project" value="TreeGrafter"/>
</dbReference>
<protein>
    <recommendedName>
        <fullName evidence="4 7">dTDP-4-dehydrorhamnose 3,5-epimerase</fullName>
        <ecNumber evidence="3 7">5.1.3.13</ecNumber>
    </recommendedName>
    <alternativeName>
        <fullName evidence="7">Thymidine diphospho-4-keto-rhamnose 3,5-epimerase</fullName>
    </alternativeName>
</protein>
<reference evidence="8 9" key="1">
    <citation type="submission" date="2018-05" db="EMBL/GenBank/DDBJ databases">
        <title>Pararhodobacter marina sp. nov., isolated from deep-sea water of the Indian Ocean.</title>
        <authorList>
            <person name="Lai Q.Sr."/>
            <person name="Liu X."/>
            <person name="Shao Z."/>
        </authorList>
    </citation>
    <scope>NUCLEOTIDE SEQUENCE [LARGE SCALE GENOMIC DNA]</scope>
    <source>
        <strain evidence="8 9">CIC4N-9</strain>
    </source>
</reference>
<dbReference type="PANTHER" id="PTHR21047:SF2">
    <property type="entry name" value="THYMIDINE DIPHOSPHO-4-KETO-RHAMNOSE 3,5-EPIMERASE"/>
    <property type="match status" value="1"/>
</dbReference>
<dbReference type="CDD" id="cd00438">
    <property type="entry name" value="cupin_RmlC"/>
    <property type="match status" value="1"/>
</dbReference>
<comment type="similarity">
    <text evidence="7">Belongs to the dTDP-4-dehydrorhamnose 3,5-epimerase family.</text>
</comment>
<gene>
    <name evidence="8" type="primary">rfbC</name>
    <name evidence="8" type="ORF">C4N9_08020</name>
</gene>
<dbReference type="OrthoDB" id="9800680at2"/>
<comment type="caution">
    <text evidence="8">The sequence shown here is derived from an EMBL/GenBank/DDBJ whole genome shotgun (WGS) entry which is preliminary data.</text>
</comment>
<sequence>MVQIDSTRLPGVLVITPRRFGDARGFFSETWNRKALEGAGVTLPEFVQDNHSFSTAKGTLRGLHYQSPPHAQGKLVRCGRGSLLDVAVDGRKGSPTYGQWVAEELSYENGRQLWIPAGFLHGFVTLEPDTEIIYKCTDHYAPDCDGAVRFDTVGIDWGFDAETAVLSEKDAAAVSFAEWQSPFEWNDG</sequence>
<comment type="pathway">
    <text evidence="7">Carbohydrate biosynthesis; dTDP-L-rhamnose biosynthesis.</text>
</comment>
<dbReference type="InterPro" id="IPR014710">
    <property type="entry name" value="RmlC-like_jellyroll"/>
</dbReference>
<dbReference type="InterPro" id="IPR011051">
    <property type="entry name" value="RmlC_Cupin_sf"/>
</dbReference>
<evidence type="ECO:0000256" key="2">
    <source>
        <dbReference type="ARBA" id="ARBA00001997"/>
    </source>
</evidence>
<evidence type="ECO:0000313" key="9">
    <source>
        <dbReference type="Proteomes" id="UP000244940"/>
    </source>
</evidence>
<evidence type="ECO:0000256" key="3">
    <source>
        <dbReference type="ARBA" id="ARBA00012098"/>
    </source>
</evidence>
<keyword evidence="7" id="KW-0413">Isomerase</keyword>
<keyword evidence="9" id="KW-1185">Reference proteome</keyword>
<dbReference type="PANTHER" id="PTHR21047">
    <property type="entry name" value="DTDP-6-DEOXY-D-GLUCOSE-3,5 EPIMERASE"/>
    <property type="match status" value="1"/>
</dbReference>
<evidence type="ECO:0000256" key="6">
    <source>
        <dbReference type="PIRSR" id="PIRSR600888-3"/>
    </source>
</evidence>
<feature type="active site" description="Proton acceptor" evidence="5">
    <location>
        <position position="64"/>
    </location>
</feature>
<accession>A0A2U2CCU8</accession>
<dbReference type="RefSeq" id="WP_109532792.1">
    <property type="nucleotide sequence ID" value="NZ_QEYD01000004.1"/>
</dbReference>
<dbReference type="SUPFAM" id="SSF51182">
    <property type="entry name" value="RmlC-like cupins"/>
    <property type="match status" value="1"/>
</dbReference>
<evidence type="ECO:0000256" key="1">
    <source>
        <dbReference type="ARBA" id="ARBA00001298"/>
    </source>
</evidence>
<dbReference type="UniPathway" id="UPA00124"/>
<comment type="subunit">
    <text evidence="7">Homodimer.</text>
</comment>
<dbReference type="AlphaFoldDB" id="A0A2U2CCU8"/>
<dbReference type="EC" id="5.1.3.13" evidence="3 7"/>
<name>A0A2U2CCU8_9RHOB</name>
<dbReference type="InterPro" id="IPR000888">
    <property type="entry name" value="RmlC-like"/>
</dbReference>
<comment type="catalytic activity">
    <reaction evidence="1 7">
        <text>dTDP-4-dehydro-6-deoxy-alpha-D-glucose = dTDP-4-dehydro-beta-L-rhamnose</text>
        <dbReference type="Rhea" id="RHEA:16969"/>
        <dbReference type="ChEBI" id="CHEBI:57649"/>
        <dbReference type="ChEBI" id="CHEBI:62830"/>
        <dbReference type="EC" id="5.1.3.13"/>
    </reaction>
</comment>
<dbReference type="NCBIfam" id="TIGR01221">
    <property type="entry name" value="rmlC"/>
    <property type="match status" value="1"/>
</dbReference>
<dbReference type="GeneID" id="94364833"/>
<proteinExistence type="inferred from homology"/>
<dbReference type="Proteomes" id="UP000244940">
    <property type="component" value="Unassembled WGS sequence"/>
</dbReference>
<feature type="active site" description="Proton donor" evidence="5">
    <location>
        <position position="134"/>
    </location>
</feature>
<evidence type="ECO:0000256" key="4">
    <source>
        <dbReference type="ARBA" id="ARBA00019595"/>
    </source>
</evidence>
<evidence type="ECO:0000313" key="8">
    <source>
        <dbReference type="EMBL" id="PWE29679.1"/>
    </source>
</evidence>
<organism evidence="8 9">
    <name type="scientific">Pararhodobacter marinus</name>
    <dbReference type="NCBI Taxonomy" id="2184063"/>
    <lineage>
        <taxon>Bacteria</taxon>
        <taxon>Pseudomonadati</taxon>
        <taxon>Pseudomonadota</taxon>
        <taxon>Alphaproteobacteria</taxon>
        <taxon>Rhodobacterales</taxon>
        <taxon>Paracoccaceae</taxon>
        <taxon>Pararhodobacter</taxon>
    </lineage>
</organism>
<feature type="site" description="Participates in a stacking interaction with the thymidine ring of dTDP-4-oxo-6-deoxyglucose" evidence="6">
    <location>
        <position position="140"/>
    </location>
</feature>
<comment type="function">
    <text evidence="2 7">Catalyzes the epimerization of the C3' and C5'positions of dTDP-6-deoxy-D-xylo-4-hexulose, forming dTDP-6-deoxy-L-lyxo-4-hexulose.</text>
</comment>
<dbReference type="GO" id="GO:0005829">
    <property type="term" value="C:cytosol"/>
    <property type="evidence" value="ECO:0007669"/>
    <property type="project" value="TreeGrafter"/>
</dbReference>
<dbReference type="GO" id="GO:0008830">
    <property type="term" value="F:dTDP-4-dehydrorhamnose 3,5-epimerase activity"/>
    <property type="evidence" value="ECO:0007669"/>
    <property type="project" value="UniProtKB-UniRule"/>
</dbReference>
<dbReference type="EMBL" id="QEYD01000004">
    <property type="protein sequence ID" value="PWE29679.1"/>
    <property type="molecule type" value="Genomic_DNA"/>
</dbReference>
<evidence type="ECO:0000256" key="5">
    <source>
        <dbReference type="PIRSR" id="PIRSR600888-1"/>
    </source>
</evidence>